<evidence type="ECO:0000313" key="1">
    <source>
        <dbReference type="EMBL" id="ADO59993.1"/>
    </source>
</evidence>
<dbReference type="RefSeq" id="WP_013386407.1">
    <property type="nucleotide sequence ID" value="NC_014628.2"/>
</dbReference>
<dbReference type="Proteomes" id="UP000006868">
    <property type="component" value="Plasmid pSC2"/>
</dbReference>
<keyword evidence="1" id="KW-0614">Plasmid</keyword>
<geneLocation type="plasmid" evidence="1 2">
    <name>pSC2</name>
</geneLocation>
<accession>E3EJX4</accession>
<dbReference type="KEGG" id="ppm:PPSC2_28220"/>
<proteinExistence type="predicted"/>
<dbReference type="HOGENOM" id="CLU_1738733_0_0_9"/>
<protein>
    <submittedName>
        <fullName evidence="1">Uncharacterized protein</fullName>
    </submittedName>
</protein>
<gene>
    <name evidence="1" type="ORF">PPSC2_28220</name>
</gene>
<sequence>MNAELEVRLEGLRDVIGVLADHAQKRRDFDAKKAQIAKDMIGLPYYWDKYSGFIKEAKKATEVEVHLTHQTTEDVAIWRLDAIHVYEHLLTIQDFSSWEAYYENQKLGFANSVEDLLLRWGLSQKEIEEKMTEYCSKYDIPYKSYRKVRK</sequence>
<organism evidence="1 2">
    <name type="scientific">Paenibacillus polymyxa (strain SC2)</name>
    <name type="common">Bacillus polymyxa</name>
    <dbReference type="NCBI Taxonomy" id="886882"/>
    <lineage>
        <taxon>Bacteria</taxon>
        <taxon>Bacillati</taxon>
        <taxon>Bacillota</taxon>
        <taxon>Bacilli</taxon>
        <taxon>Bacillales</taxon>
        <taxon>Paenibacillaceae</taxon>
        <taxon>Paenibacillus</taxon>
    </lineage>
</organism>
<reference evidence="1 2" key="1">
    <citation type="journal article" date="2011" name="J. Bacteriol.">
        <title>Complete genome sequence of Paenibacillus polymyxa SC2, a strain of plant growth-promoting Rhizobacterium with broad-spectrum antimicrobial activity.</title>
        <authorList>
            <person name="Ma M."/>
            <person name="Wang C."/>
            <person name="Ding Y."/>
            <person name="Li L."/>
            <person name="Shen D."/>
            <person name="Jiang X."/>
            <person name="Guan D."/>
            <person name="Cao F."/>
            <person name="Chen H."/>
            <person name="Feng R."/>
            <person name="Wang X."/>
            <person name="Ge Y."/>
            <person name="Yao L."/>
            <person name="Bing X."/>
            <person name="Yang X."/>
            <person name="Li J."/>
            <person name="Du B."/>
        </authorList>
    </citation>
    <scope>NUCLEOTIDE SEQUENCE [LARGE SCALE GENOMIC DNA]</scope>
    <source>
        <strain evidence="1 2">SC2</strain>
        <plasmid evidence="2">pSC2</plasmid>
    </source>
</reference>
<evidence type="ECO:0000313" key="2">
    <source>
        <dbReference type="Proteomes" id="UP000006868"/>
    </source>
</evidence>
<dbReference type="AlphaFoldDB" id="E3EJX4"/>
<name>E3EJX4_PAEPS</name>
<dbReference type="EMBL" id="CP002214">
    <property type="protein sequence ID" value="ADO59993.1"/>
    <property type="molecule type" value="Genomic_DNA"/>
</dbReference>
<dbReference type="PATRIC" id="fig|886882.15.peg.5984"/>